<name>A0A4Y2R9L7_ARAVE</name>
<sequence length="95" mass="10737">MLQSYQCCSFEEYYTQQAGNGLSYYKGFSFQKGSCLGGIFKSFYRMILLIFKSGAKAVEKQALRSGIDVANDLMQGKEMKASVKQRAKEAKSQKY</sequence>
<dbReference type="AlphaFoldDB" id="A0A4Y2R9L7"/>
<accession>A0A4Y2R9L7</accession>
<gene>
    <name evidence="1" type="ORF">AVEN_259259_1</name>
</gene>
<dbReference type="Proteomes" id="UP000499080">
    <property type="component" value="Unassembled WGS sequence"/>
</dbReference>
<dbReference type="EMBL" id="BGPR01016018">
    <property type="protein sequence ID" value="GBN71525.1"/>
    <property type="molecule type" value="Genomic_DNA"/>
</dbReference>
<dbReference type="OrthoDB" id="5979489at2759"/>
<proteinExistence type="predicted"/>
<organism evidence="1 2">
    <name type="scientific">Araneus ventricosus</name>
    <name type="common">Orbweaver spider</name>
    <name type="synonym">Epeira ventricosa</name>
    <dbReference type="NCBI Taxonomy" id="182803"/>
    <lineage>
        <taxon>Eukaryota</taxon>
        <taxon>Metazoa</taxon>
        <taxon>Ecdysozoa</taxon>
        <taxon>Arthropoda</taxon>
        <taxon>Chelicerata</taxon>
        <taxon>Arachnida</taxon>
        <taxon>Araneae</taxon>
        <taxon>Araneomorphae</taxon>
        <taxon>Entelegynae</taxon>
        <taxon>Araneoidea</taxon>
        <taxon>Araneidae</taxon>
        <taxon>Araneus</taxon>
    </lineage>
</organism>
<keyword evidence="2" id="KW-1185">Reference proteome</keyword>
<evidence type="ECO:0000313" key="2">
    <source>
        <dbReference type="Proteomes" id="UP000499080"/>
    </source>
</evidence>
<evidence type="ECO:0000313" key="1">
    <source>
        <dbReference type="EMBL" id="GBN71525.1"/>
    </source>
</evidence>
<comment type="caution">
    <text evidence="1">The sequence shown here is derived from an EMBL/GenBank/DDBJ whole genome shotgun (WGS) entry which is preliminary data.</text>
</comment>
<reference evidence="1 2" key="1">
    <citation type="journal article" date="2019" name="Sci. Rep.">
        <title>Orb-weaving spider Araneus ventricosus genome elucidates the spidroin gene catalogue.</title>
        <authorList>
            <person name="Kono N."/>
            <person name="Nakamura H."/>
            <person name="Ohtoshi R."/>
            <person name="Moran D.A.P."/>
            <person name="Shinohara A."/>
            <person name="Yoshida Y."/>
            <person name="Fujiwara M."/>
            <person name="Mori M."/>
            <person name="Tomita M."/>
            <person name="Arakawa K."/>
        </authorList>
    </citation>
    <scope>NUCLEOTIDE SEQUENCE [LARGE SCALE GENOMIC DNA]</scope>
</reference>
<protein>
    <submittedName>
        <fullName evidence="1">Uncharacterized protein</fullName>
    </submittedName>
</protein>